<dbReference type="Gene3D" id="3.30.450.40">
    <property type="match status" value="1"/>
</dbReference>
<evidence type="ECO:0000256" key="2">
    <source>
        <dbReference type="ARBA" id="ARBA00022777"/>
    </source>
</evidence>
<feature type="domain" description="ANTAR" evidence="5">
    <location>
        <begin position="162"/>
        <end position="223"/>
    </location>
</feature>
<dbReference type="SMART" id="SM01012">
    <property type="entry name" value="ANTAR"/>
    <property type="match status" value="1"/>
</dbReference>
<dbReference type="InterPro" id="IPR003018">
    <property type="entry name" value="GAF"/>
</dbReference>
<dbReference type="PIRSF" id="PIRSF036625">
    <property type="entry name" value="GAF_ANTAR"/>
    <property type="match status" value="1"/>
</dbReference>
<dbReference type="GO" id="GO:0016301">
    <property type="term" value="F:kinase activity"/>
    <property type="evidence" value="ECO:0007669"/>
    <property type="project" value="UniProtKB-KW"/>
</dbReference>
<dbReference type="SUPFAM" id="SSF52172">
    <property type="entry name" value="CheY-like"/>
    <property type="match status" value="1"/>
</dbReference>
<dbReference type="EMBL" id="CZKB01000028">
    <property type="protein sequence ID" value="CUR62424.1"/>
    <property type="molecule type" value="Genomic_DNA"/>
</dbReference>
<dbReference type="InterPro" id="IPR012074">
    <property type="entry name" value="GAF_ANTAR"/>
</dbReference>
<proteinExistence type="predicted"/>
<accession>A0A2P2CKC1</accession>
<keyword evidence="3" id="KW-0805">Transcription regulation</keyword>
<evidence type="ECO:0000256" key="3">
    <source>
        <dbReference type="ARBA" id="ARBA00023015"/>
    </source>
</evidence>
<dbReference type="Gene3D" id="1.10.10.10">
    <property type="entry name" value="Winged helix-like DNA-binding domain superfamily/Winged helix DNA-binding domain"/>
    <property type="match status" value="1"/>
</dbReference>
<gene>
    <name evidence="6" type="ORF">NOCA180068</name>
</gene>
<evidence type="ECO:0000256" key="1">
    <source>
        <dbReference type="ARBA" id="ARBA00022679"/>
    </source>
</evidence>
<reference evidence="6" key="1">
    <citation type="submission" date="2015-08" db="EMBL/GenBank/DDBJ databases">
        <authorList>
            <person name="Babu N.S."/>
            <person name="Beckwith C.J."/>
            <person name="Beseler K.G."/>
            <person name="Brison A."/>
            <person name="Carone J.V."/>
            <person name="Caskin T.P."/>
            <person name="Diamond M."/>
            <person name="Durham M.E."/>
            <person name="Foxe J.M."/>
            <person name="Go M."/>
            <person name="Henderson B.A."/>
            <person name="Jones I.B."/>
            <person name="McGettigan J.A."/>
            <person name="Micheletti S.J."/>
            <person name="Nasrallah M.E."/>
            <person name="Ortiz D."/>
            <person name="Piller C.R."/>
            <person name="Privatt S.R."/>
            <person name="Schneider S.L."/>
            <person name="Sharp S."/>
            <person name="Smith T.C."/>
            <person name="Stanton J.D."/>
            <person name="Ullery H.E."/>
            <person name="Wilson R.J."/>
            <person name="Serrano M.G."/>
            <person name="Buck G."/>
            <person name="Lee V."/>
            <person name="Wang Y."/>
            <person name="Carvalho R."/>
            <person name="Voegtly L."/>
            <person name="Shi R."/>
            <person name="Duckworth R."/>
            <person name="Johnson A."/>
            <person name="Loviza R."/>
            <person name="Walstead R."/>
            <person name="Shah Z."/>
            <person name="Kiflezghi M."/>
            <person name="Wade K."/>
            <person name="Ball S.L."/>
            <person name="Bradley K.W."/>
            <person name="Asai D.J."/>
            <person name="Bowman C.A."/>
            <person name="Russell D.A."/>
            <person name="Pope W.H."/>
            <person name="Jacobs-Sera D."/>
            <person name="Hendrix R.W."/>
            <person name="Hatfull G.F."/>
        </authorList>
    </citation>
    <scope>NUCLEOTIDE SEQUENCE</scope>
</reference>
<name>A0A2P2CKC1_9ZZZZ</name>
<keyword evidence="4" id="KW-0804">Transcription</keyword>
<dbReference type="PROSITE" id="PS50921">
    <property type="entry name" value="ANTAR"/>
    <property type="match status" value="1"/>
</dbReference>
<dbReference type="InterPro" id="IPR011006">
    <property type="entry name" value="CheY-like_superfamily"/>
</dbReference>
<dbReference type="SUPFAM" id="SSF55781">
    <property type="entry name" value="GAF domain-like"/>
    <property type="match status" value="1"/>
</dbReference>
<organism evidence="6">
    <name type="scientific">metagenome</name>
    <dbReference type="NCBI Taxonomy" id="256318"/>
    <lineage>
        <taxon>unclassified sequences</taxon>
        <taxon>metagenomes</taxon>
    </lineage>
</organism>
<dbReference type="InterPro" id="IPR029016">
    <property type="entry name" value="GAF-like_dom_sf"/>
</dbReference>
<evidence type="ECO:0000256" key="4">
    <source>
        <dbReference type="ARBA" id="ARBA00023163"/>
    </source>
</evidence>
<dbReference type="GO" id="GO:0003723">
    <property type="term" value="F:RNA binding"/>
    <property type="evidence" value="ECO:0007669"/>
    <property type="project" value="InterPro"/>
</dbReference>
<sequence length="231" mass="24429">MPLTAQNANMSEFAELARALGAADGESDRLTLAVEAAVELIPRCLHAGITINRGGECHTLAFSDEVMPAINALQNELGEGPCKSADREEEVVVITDLVADERWSGWGARVHGDFRIGSVISILVFTGRGVYGTLSLYGAGRGAFDADDLATAQALAGHLAVAMAAGREIDGMNLALQSRTVIGQAEGMVMERLGVDADQALAYLKRVSSHTNTKLVQVAQQLVLTRELPEG</sequence>
<dbReference type="InterPro" id="IPR005561">
    <property type="entry name" value="ANTAR"/>
</dbReference>
<keyword evidence="1" id="KW-0808">Transferase</keyword>
<dbReference type="InterPro" id="IPR036388">
    <property type="entry name" value="WH-like_DNA-bd_sf"/>
</dbReference>
<dbReference type="Pfam" id="PF13185">
    <property type="entry name" value="GAF_2"/>
    <property type="match status" value="1"/>
</dbReference>
<dbReference type="Pfam" id="PF03861">
    <property type="entry name" value="ANTAR"/>
    <property type="match status" value="1"/>
</dbReference>
<protein>
    <submittedName>
        <fullName evidence="6">Putative Response regulator with antiterminator output domain</fullName>
    </submittedName>
</protein>
<keyword evidence="2" id="KW-0418">Kinase</keyword>
<evidence type="ECO:0000259" key="5">
    <source>
        <dbReference type="PROSITE" id="PS50921"/>
    </source>
</evidence>
<dbReference type="AlphaFoldDB" id="A0A2P2CKC1"/>
<evidence type="ECO:0000313" key="6">
    <source>
        <dbReference type="EMBL" id="CUR62424.1"/>
    </source>
</evidence>